<evidence type="ECO:0000259" key="15">
    <source>
        <dbReference type="Pfam" id="PF07992"/>
    </source>
</evidence>
<organism evidence="16 17">
    <name type="scientific">Pararhodobacter aggregans</name>
    <dbReference type="NCBI Taxonomy" id="404875"/>
    <lineage>
        <taxon>Bacteria</taxon>
        <taxon>Pseudomonadati</taxon>
        <taxon>Pseudomonadota</taxon>
        <taxon>Alphaproteobacteria</taxon>
        <taxon>Rhodobacterales</taxon>
        <taxon>Paracoccaceae</taxon>
        <taxon>Pararhodobacter</taxon>
    </lineage>
</organism>
<dbReference type="Gene3D" id="3.30.390.30">
    <property type="match status" value="1"/>
</dbReference>
<keyword evidence="5 13" id="KW-0560">Oxidoreductase</keyword>
<evidence type="ECO:0000256" key="5">
    <source>
        <dbReference type="ARBA" id="ARBA00023002"/>
    </source>
</evidence>
<feature type="disulfide bond" description="Redox-active" evidence="12">
    <location>
        <begin position="42"/>
        <end position="47"/>
    </location>
</feature>
<dbReference type="GO" id="GO:0006103">
    <property type="term" value="P:2-oxoglutarate metabolic process"/>
    <property type="evidence" value="ECO:0007669"/>
    <property type="project" value="TreeGrafter"/>
</dbReference>
<feature type="binding site" evidence="11">
    <location>
        <begin position="315"/>
        <end position="318"/>
    </location>
    <ligand>
        <name>FAD</name>
        <dbReference type="ChEBI" id="CHEBI:57692"/>
    </ligand>
</feature>
<evidence type="ECO:0000259" key="14">
    <source>
        <dbReference type="Pfam" id="PF02852"/>
    </source>
</evidence>
<dbReference type="Pfam" id="PF07992">
    <property type="entry name" value="Pyr_redox_2"/>
    <property type="match status" value="1"/>
</dbReference>
<dbReference type="FunFam" id="3.30.390.30:FF:000001">
    <property type="entry name" value="Dihydrolipoyl dehydrogenase"/>
    <property type="match status" value="1"/>
</dbReference>
<feature type="binding site" evidence="11">
    <location>
        <position position="199"/>
    </location>
    <ligand>
        <name>NAD(+)</name>
        <dbReference type="ChEBI" id="CHEBI:57540"/>
    </ligand>
</feature>
<keyword evidence="4 11" id="KW-0274">FAD</keyword>
<evidence type="ECO:0000313" key="16">
    <source>
        <dbReference type="EMBL" id="PVE48976.1"/>
    </source>
</evidence>
<dbReference type="InterPro" id="IPR016156">
    <property type="entry name" value="FAD/NAD-linked_Rdtase_dimer_sf"/>
</dbReference>
<reference evidence="16 17" key="1">
    <citation type="journal article" date="2011" name="Syst. Appl. Microbiol.">
        <title>Defluviimonas denitrificans gen. nov., sp. nov., and Pararhodobacter aggregans gen. nov., sp. nov., non-phototrophic Rhodobacteraceae from the biofilter of a marine aquaculture.</title>
        <authorList>
            <person name="Foesel B.U."/>
            <person name="Drake H.L."/>
            <person name="Schramm A."/>
        </authorList>
    </citation>
    <scope>NUCLEOTIDE SEQUENCE [LARGE SCALE GENOMIC DNA]</scope>
    <source>
        <strain evidence="16 17">D1-19</strain>
    </source>
</reference>
<dbReference type="PRINTS" id="PR00368">
    <property type="entry name" value="FADPNR"/>
</dbReference>
<dbReference type="NCBIfam" id="TIGR01350">
    <property type="entry name" value="lipoamide_DH"/>
    <property type="match status" value="1"/>
</dbReference>
<keyword evidence="3 13" id="KW-0285">Flavoprotein</keyword>
<feature type="domain" description="Pyridine nucleotide-disulphide oxidoreductase dimerisation" evidence="14">
    <location>
        <begin position="343"/>
        <end position="452"/>
    </location>
</feature>
<dbReference type="AlphaFoldDB" id="A0A2T7UWN3"/>
<evidence type="ECO:0000256" key="6">
    <source>
        <dbReference type="ARBA" id="ARBA00023027"/>
    </source>
</evidence>
<sequence>MADFDLIVIGAGPGGYVCAIHAAQLGLKVACVEGRETLGGTCLNVGCIPSKALLNATHQLHEVHENFEKMGLMGGAPKVDWKKMQAYKQDVVNGNTKGIEFLFKKNKVTWLKGWASIPEAGKVKVGDEVHGAKNIVIATGSEAASLPGVEVDEEVIVTSTGALALGKIPKSVVVIGAGVIGLEMGSVYKRLGAEVTVVEYLDAITPGMDGEVAKSFQKILTKQGFKFILGAAVQKAEKGKGGATVTYKLRKDDSEHTLEAEVVLVATGRKPFTDGLGLAELGVELEKRGQVKIDGHWATNVKGIYAIGDAVVGPMLAHKAEDEGMAVAEVIAGKHGHVNYGVIPGVIYTTPEVASVGQTEEQLKAEGRAYKVGKFPFMGNARAKAVFQAEGFVKLLADKETDRVLGCHIIGPGAGDLIHEICVAMEFGASAQDVALTCHAHPTYSEAVREAALACGDGAIHA</sequence>
<dbReference type="GO" id="GO:0004148">
    <property type="term" value="F:dihydrolipoyl dehydrogenase (NADH) activity"/>
    <property type="evidence" value="ECO:0007669"/>
    <property type="project" value="UniProtKB-EC"/>
</dbReference>
<dbReference type="PROSITE" id="PS00076">
    <property type="entry name" value="PYRIDINE_REDOX_1"/>
    <property type="match status" value="1"/>
</dbReference>
<dbReference type="Gene3D" id="3.50.50.60">
    <property type="entry name" value="FAD/NAD(P)-binding domain"/>
    <property type="match status" value="2"/>
</dbReference>
<proteinExistence type="inferred from homology"/>
<dbReference type="EC" id="1.8.1.4" evidence="2 13"/>
<feature type="binding site" evidence="11">
    <location>
        <begin position="139"/>
        <end position="141"/>
    </location>
    <ligand>
        <name>FAD</name>
        <dbReference type="ChEBI" id="CHEBI:57692"/>
    </ligand>
</feature>
<dbReference type="InterPro" id="IPR036188">
    <property type="entry name" value="FAD/NAD-bd_sf"/>
</dbReference>
<dbReference type="InterPro" id="IPR012999">
    <property type="entry name" value="Pyr_OxRdtase_I_AS"/>
</dbReference>
<comment type="similarity">
    <text evidence="1 13">Belongs to the class-I pyridine nucleotide-disulfide oxidoreductase family.</text>
</comment>
<dbReference type="InterPro" id="IPR001100">
    <property type="entry name" value="Pyr_nuc-diS_OxRdtase"/>
</dbReference>
<evidence type="ECO:0000256" key="2">
    <source>
        <dbReference type="ARBA" id="ARBA00012608"/>
    </source>
</evidence>
<evidence type="ECO:0000256" key="10">
    <source>
        <dbReference type="PIRSR" id="PIRSR000350-2"/>
    </source>
</evidence>
<feature type="domain" description="FAD/NAD(P)-binding" evidence="15">
    <location>
        <begin position="4"/>
        <end position="324"/>
    </location>
</feature>
<keyword evidence="11" id="KW-0547">Nucleotide-binding</keyword>
<dbReference type="EMBL" id="QDDR01000001">
    <property type="protein sequence ID" value="PVE48976.1"/>
    <property type="molecule type" value="Genomic_DNA"/>
</dbReference>
<dbReference type="PIRSF" id="PIRSF000350">
    <property type="entry name" value="Mercury_reductase_MerA"/>
    <property type="match status" value="1"/>
</dbReference>
<accession>A0A2T7UWN3</accession>
<comment type="catalytic activity">
    <reaction evidence="9 13">
        <text>N(6)-[(R)-dihydrolipoyl]-L-lysyl-[protein] + NAD(+) = N(6)-[(R)-lipoyl]-L-lysyl-[protein] + NADH + H(+)</text>
        <dbReference type="Rhea" id="RHEA:15045"/>
        <dbReference type="Rhea" id="RHEA-COMP:10474"/>
        <dbReference type="Rhea" id="RHEA-COMP:10475"/>
        <dbReference type="ChEBI" id="CHEBI:15378"/>
        <dbReference type="ChEBI" id="CHEBI:57540"/>
        <dbReference type="ChEBI" id="CHEBI:57945"/>
        <dbReference type="ChEBI" id="CHEBI:83099"/>
        <dbReference type="ChEBI" id="CHEBI:83100"/>
        <dbReference type="EC" id="1.8.1.4"/>
    </reaction>
</comment>
<dbReference type="OrthoDB" id="9776382at2"/>
<evidence type="ECO:0000256" key="3">
    <source>
        <dbReference type="ARBA" id="ARBA00022630"/>
    </source>
</evidence>
<gene>
    <name evidence="16" type="primary">lpdA</name>
    <name evidence="16" type="ORF">DDE23_00785</name>
</gene>
<dbReference type="PANTHER" id="PTHR22912">
    <property type="entry name" value="DISULFIDE OXIDOREDUCTASE"/>
    <property type="match status" value="1"/>
</dbReference>
<dbReference type="PANTHER" id="PTHR22912:SF151">
    <property type="entry name" value="DIHYDROLIPOYL DEHYDROGENASE, MITOCHONDRIAL"/>
    <property type="match status" value="1"/>
</dbReference>
<dbReference type="SUPFAM" id="SSF51905">
    <property type="entry name" value="FAD/NAD(P)-binding domain"/>
    <property type="match status" value="1"/>
</dbReference>
<evidence type="ECO:0000256" key="13">
    <source>
        <dbReference type="RuleBase" id="RU003692"/>
    </source>
</evidence>
<feature type="active site" description="Proton acceptor" evidence="10">
    <location>
        <position position="441"/>
    </location>
</feature>
<evidence type="ECO:0000256" key="7">
    <source>
        <dbReference type="ARBA" id="ARBA00023157"/>
    </source>
</evidence>
<evidence type="ECO:0000256" key="9">
    <source>
        <dbReference type="ARBA" id="ARBA00049187"/>
    </source>
</evidence>
<keyword evidence="6 11" id="KW-0520">NAD</keyword>
<dbReference type="GO" id="GO:0050660">
    <property type="term" value="F:flavin adenine dinucleotide binding"/>
    <property type="evidence" value="ECO:0007669"/>
    <property type="project" value="InterPro"/>
</dbReference>
<evidence type="ECO:0000313" key="17">
    <source>
        <dbReference type="Proteomes" id="UP000244810"/>
    </source>
</evidence>
<dbReference type="RefSeq" id="WP_107749482.1">
    <property type="nucleotide sequence ID" value="NZ_QBKF01000001.1"/>
</dbReference>
<comment type="cofactor">
    <cofactor evidence="11 13">
        <name>FAD</name>
        <dbReference type="ChEBI" id="CHEBI:57692"/>
    </cofactor>
    <text evidence="11 13">Binds 1 FAD per subunit.</text>
</comment>
<keyword evidence="8 13" id="KW-0676">Redox-active center</keyword>
<dbReference type="SUPFAM" id="SSF55424">
    <property type="entry name" value="FAD/NAD-linked reductases, dimerisation (C-terminal) domain"/>
    <property type="match status" value="1"/>
</dbReference>
<name>A0A2T7UWN3_9RHOB</name>
<evidence type="ECO:0000256" key="12">
    <source>
        <dbReference type="PIRSR" id="PIRSR000350-4"/>
    </source>
</evidence>
<dbReference type="InterPro" id="IPR023753">
    <property type="entry name" value="FAD/NAD-binding_dom"/>
</dbReference>
<comment type="caution">
    <text evidence="16">The sequence shown here is derived from an EMBL/GenBank/DDBJ whole genome shotgun (WGS) entry which is preliminary data.</text>
</comment>
<evidence type="ECO:0000256" key="1">
    <source>
        <dbReference type="ARBA" id="ARBA00007532"/>
    </source>
</evidence>
<dbReference type="InterPro" id="IPR050151">
    <property type="entry name" value="Class-I_Pyr_Nuc-Dis_Oxidored"/>
</dbReference>
<feature type="binding site" evidence="11">
    <location>
        <position position="51"/>
    </location>
    <ligand>
        <name>FAD</name>
        <dbReference type="ChEBI" id="CHEBI:57692"/>
    </ligand>
</feature>
<dbReference type="Proteomes" id="UP000244810">
    <property type="component" value="Unassembled WGS sequence"/>
</dbReference>
<dbReference type="PRINTS" id="PR00411">
    <property type="entry name" value="PNDRDTASEI"/>
</dbReference>
<feature type="binding site" evidence="11">
    <location>
        <position position="268"/>
    </location>
    <ligand>
        <name>NAD(+)</name>
        <dbReference type="ChEBI" id="CHEBI:57540"/>
    </ligand>
</feature>
<dbReference type="Pfam" id="PF02852">
    <property type="entry name" value="Pyr_redox_dim"/>
    <property type="match status" value="1"/>
</dbReference>
<dbReference type="InterPro" id="IPR006258">
    <property type="entry name" value="Lipoamide_DH"/>
</dbReference>
<evidence type="ECO:0000256" key="8">
    <source>
        <dbReference type="ARBA" id="ARBA00023284"/>
    </source>
</evidence>
<feature type="binding site" evidence="11">
    <location>
        <position position="309"/>
    </location>
    <ligand>
        <name>FAD</name>
        <dbReference type="ChEBI" id="CHEBI:57692"/>
    </ligand>
</feature>
<feature type="binding site" evidence="11">
    <location>
        <begin position="176"/>
        <end position="183"/>
    </location>
    <ligand>
        <name>NAD(+)</name>
        <dbReference type="ChEBI" id="CHEBI:57540"/>
    </ligand>
</feature>
<evidence type="ECO:0000256" key="4">
    <source>
        <dbReference type="ARBA" id="ARBA00022827"/>
    </source>
</evidence>
<dbReference type="GO" id="GO:0005737">
    <property type="term" value="C:cytoplasm"/>
    <property type="evidence" value="ECO:0007669"/>
    <property type="project" value="UniProtKB-ARBA"/>
</dbReference>
<dbReference type="InterPro" id="IPR004099">
    <property type="entry name" value="Pyr_nucl-diS_OxRdtase_dimer"/>
</dbReference>
<protein>
    <recommendedName>
        <fullName evidence="2 13">Dihydrolipoyl dehydrogenase</fullName>
        <ecNumber evidence="2 13">1.8.1.4</ecNumber>
    </recommendedName>
</protein>
<keyword evidence="7" id="KW-1015">Disulfide bond</keyword>
<keyword evidence="17" id="KW-1185">Reference proteome</keyword>
<evidence type="ECO:0000256" key="11">
    <source>
        <dbReference type="PIRSR" id="PIRSR000350-3"/>
    </source>
</evidence>
<comment type="miscellaneous">
    <text evidence="13">The active site is a redox-active disulfide bond.</text>
</comment>